<proteinExistence type="predicted"/>
<evidence type="ECO:0000313" key="2">
    <source>
        <dbReference type="EMBL" id="QXJ21699.1"/>
    </source>
</evidence>
<dbReference type="EMBL" id="CP059572">
    <property type="protein sequence ID" value="QXJ21699.1"/>
    <property type="molecule type" value="Genomic_DNA"/>
</dbReference>
<keyword evidence="3" id="KW-1185">Reference proteome</keyword>
<dbReference type="RefSeq" id="WP_231334870.1">
    <property type="nucleotide sequence ID" value="NZ_CP059572.1"/>
</dbReference>
<name>A0ABX8QUQ1_9ACTN</name>
<feature type="transmembrane region" description="Helical" evidence="1">
    <location>
        <begin position="56"/>
        <end position="78"/>
    </location>
</feature>
<gene>
    <name evidence="2" type="ORF">AGRA3207_002579</name>
</gene>
<protein>
    <recommendedName>
        <fullName evidence="4">Alkaline shock response membrane anchor protein AmaP</fullName>
    </recommendedName>
</protein>
<sequence length="191" mass="19990">MRAVLAVTGAALFTCGAAALVLGLGGFDGLPGVPGGLAARPALDPALARFAGGSDWFLPAAAAVTELLSLAGQIWLVVQARALVQRWRPDLDPRTRDLARTAAADLARDAAALPGVSEPRVRLTGSLTRPRLLVTVTCDGGAVLGEVYGELGAGPVERYRRAVGMPDLPAVVRLRPEFPRPRRRGPRMETA</sequence>
<accession>A0ABX8QUQ1</accession>
<keyword evidence="1" id="KW-0812">Transmembrane</keyword>
<keyword evidence="1" id="KW-0472">Membrane</keyword>
<reference evidence="2" key="1">
    <citation type="submission" date="2020-07" db="EMBL/GenBank/DDBJ databases">
        <authorList>
            <person name="Tarantini F.S."/>
            <person name="Hong K.W."/>
            <person name="Chan K.G."/>
        </authorList>
    </citation>
    <scope>NUCLEOTIDE SEQUENCE</scope>
    <source>
        <strain evidence="2">32-07</strain>
    </source>
</reference>
<dbReference type="Proteomes" id="UP001049518">
    <property type="component" value="Chromosome"/>
</dbReference>
<evidence type="ECO:0008006" key="4">
    <source>
        <dbReference type="Google" id="ProtNLM"/>
    </source>
</evidence>
<evidence type="ECO:0000256" key="1">
    <source>
        <dbReference type="SAM" id="Phobius"/>
    </source>
</evidence>
<organism evidence="2 3">
    <name type="scientific">Actinomadura graeca</name>
    <dbReference type="NCBI Taxonomy" id="2750812"/>
    <lineage>
        <taxon>Bacteria</taxon>
        <taxon>Bacillati</taxon>
        <taxon>Actinomycetota</taxon>
        <taxon>Actinomycetes</taxon>
        <taxon>Streptosporangiales</taxon>
        <taxon>Thermomonosporaceae</taxon>
        <taxon>Actinomadura</taxon>
    </lineage>
</organism>
<keyword evidence="1" id="KW-1133">Transmembrane helix</keyword>
<evidence type="ECO:0000313" key="3">
    <source>
        <dbReference type="Proteomes" id="UP001049518"/>
    </source>
</evidence>